<reference evidence="8 9" key="1">
    <citation type="submission" date="2024-07" db="EMBL/GenBank/DDBJ databases">
        <title>Section-level genome sequencing and comparative genomics of Aspergillus sections Usti and Cavernicolus.</title>
        <authorList>
            <consortium name="Lawrence Berkeley National Laboratory"/>
            <person name="Nybo J.L."/>
            <person name="Vesth T.C."/>
            <person name="Theobald S."/>
            <person name="Frisvad J.C."/>
            <person name="Larsen T.O."/>
            <person name="Kjaerboelling I."/>
            <person name="Rothschild-Mancinelli K."/>
            <person name="Lyhne E.K."/>
            <person name="Kogle M.E."/>
            <person name="Barry K."/>
            <person name="Clum A."/>
            <person name="Na H."/>
            <person name="Ledsgaard L."/>
            <person name="Lin J."/>
            <person name="Lipzen A."/>
            <person name="Kuo A."/>
            <person name="Riley R."/>
            <person name="Mondo S."/>
            <person name="Labutti K."/>
            <person name="Haridas S."/>
            <person name="Pangalinan J."/>
            <person name="Salamov A.A."/>
            <person name="Simmons B.A."/>
            <person name="Magnuson J.K."/>
            <person name="Chen J."/>
            <person name="Drula E."/>
            <person name="Henrissat B."/>
            <person name="Wiebenga A."/>
            <person name="Lubbers R.J."/>
            <person name="Gomes A.C."/>
            <person name="Makela M.R."/>
            <person name="Stajich J."/>
            <person name="Grigoriev I.V."/>
            <person name="Mortensen U.H."/>
            <person name="De Vries R.P."/>
            <person name="Baker S.E."/>
            <person name="Andersen M.R."/>
        </authorList>
    </citation>
    <scope>NUCLEOTIDE SEQUENCE [LARGE SCALE GENOMIC DNA]</scope>
    <source>
        <strain evidence="8 9">CBS 588.65</strain>
    </source>
</reference>
<gene>
    <name evidence="8" type="ORF">BJX63DRAFT_392561</name>
</gene>
<dbReference type="Gene3D" id="4.10.240.10">
    <property type="entry name" value="Zn(2)-C6 fungal-type DNA-binding domain"/>
    <property type="match status" value="1"/>
</dbReference>
<evidence type="ECO:0000313" key="9">
    <source>
        <dbReference type="Proteomes" id="UP001610334"/>
    </source>
</evidence>
<name>A0ABR4HFJ5_9EURO</name>
<sequence>MESSERGDSPPQKKRRRIANACLQCKQKKKRCDGSVPQCMSCVERRLTCTYVGVRRRGRGKAKTYLESLEARVAELEASMHHSANIPVGTDNSNTAGAGPKSADSVSKSFDNETQPTISGRLVYGESGATFPEPTRPSGDREKMQSALRERLFAMLPEQTTLAYIRLEAKHSPFTTQVFIQLPAKVHLESLFAAGFDDLNCTLPLFDTPILMGLLEEHLSNPTLPKGNYPERWAILNAAIAVAMQVRAARGSHSEMMGLSFHFFKNAFSMYPAIATRGTDILALEALLAMAIYMQGLSDTKTTSVLVSAAARLSLTLGLHQNPFYLGKNPPAANYHRHMKAFWVAYILDKDISIRTGLPSTFDDDAITLDHPGPDLVMPASSTSGTGLENNIPSAASFFQMRVRLAMIDSKVEKQLRLFSKSASGQNATKILTLVAELDNQLETWKENLPSHLRPAHQPITWSEIPPATREPIISLHFAYYRTLGQIHGFAAAKLKQVADDITSPTRIGNIKFSIITQAFAAAQIISLLQYFPWQQPGHLWYLLYYPVAACITLVATILQYQTDVQARPCARDIGELVKFLKRIQHEKTLEVQPLLDLCSELESLALRTIENTAHGKDSTMLTSLSESSDSGFSSACGQNLDVFSYPSGRTISSMQLTCGLMGNMPNLRSIATKTFSDLVPNVQISLSSSASLLAPLSLDSEVYGLTFT</sequence>
<dbReference type="PANTHER" id="PTHR46910:SF25">
    <property type="entry name" value="ABC-TRANSPORTER-REGULATING TRANSCRIPTION FACTOR"/>
    <property type="match status" value="1"/>
</dbReference>
<feature type="region of interest" description="Disordered" evidence="6">
    <location>
        <begin position="84"/>
        <end position="114"/>
    </location>
</feature>
<dbReference type="InterPro" id="IPR001138">
    <property type="entry name" value="Zn2Cys6_DnaBD"/>
</dbReference>
<dbReference type="Proteomes" id="UP001610334">
    <property type="component" value="Unassembled WGS sequence"/>
</dbReference>
<evidence type="ECO:0000256" key="5">
    <source>
        <dbReference type="ARBA" id="ARBA00023242"/>
    </source>
</evidence>
<accession>A0ABR4HFJ5</accession>
<organism evidence="8 9">
    <name type="scientific">Aspergillus granulosus</name>
    <dbReference type="NCBI Taxonomy" id="176169"/>
    <lineage>
        <taxon>Eukaryota</taxon>
        <taxon>Fungi</taxon>
        <taxon>Dikarya</taxon>
        <taxon>Ascomycota</taxon>
        <taxon>Pezizomycotina</taxon>
        <taxon>Eurotiomycetes</taxon>
        <taxon>Eurotiomycetidae</taxon>
        <taxon>Eurotiales</taxon>
        <taxon>Aspergillaceae</taxon>
        <taxon>Aspergillus</taxon>
        <taxon>Aspergillus subgen. Nidulantes</taxon>
    </lineage>
</organism>
<keyword evidence="9" id="KW-1185">Reference proteome</keyword>
<keyword evidence="2" id="KW-0805">Transcription regulation</keyword>
<dbReference type="Pfam" id="PF00172">
    <property type="entry name" value="Zn_clus"/>
    <property type="match status" value="1"/>
</dbReference>
<dbReference type="SMART" id="SM00066">
    <property type="entry name" value="GAL4"/>
    <property type="match status" value="1"/>
</dbReference>
<dbReference type="SMART" id="SM00906">
    <property type="entry name" value="Fungal_trans"/>
    <property type="match status" value="1"/>
</dbReference>
<dbReference type="EMBL" id="JBFXLT010000034">
    <property type="protein sequence ID" value="KAL2814254.1"/>
    <property type="molecule type" value="Genomic_DNA"/>
</dbReference>
<dbReference type="PANTHER" id="PTHR46910">
    <property type="entry name" value="TRANSCRIPTION FACTOR PDR1"/>
    <property type="match status" value="1"/>
</dbReference>
<dbReference type="InterPro" id="IPR007219">
    <property type="entry name" value="XnlR_reg_dom"/>
</dbReference>
<dbReference type="PROSITE" id="PS50048">
    <property type="entry name" value="ZN2_CY6_FUNGAL_2"/>
    <property type="match status" value="1"/>
</dbReference>
<dbReference type="InterPro" id="IPR036864">
    <property type="entry name" value="Zn2-C6_fun-type_DNA-bd_sf"/>
</dbReference>
<evidence type="ECO:0000256" key="3">
    <source>
        <dbReference type="ARBA" id="ARBA00023125"/>
    </source>
</evidence>
<protein>
    <submittedName>
        <fullName evidence="8">Fungal-specific transcription factor domain-containing protein</fullName>
    </submittedName>
</protein>
<comment type="caution">
    <text evidence="8">The sequence shown here is derived from an EMBL/GenBank/DDBJ whole genome shotgun (WGS) entry which is preliminary data.</text>
</comment>
<evidence type="ECO:0000313" key="8">
    <source>
        <dbReference type="EMBL" id="KAL2814254.1"/>
    </source>
</evidence>
<evidence type="ECO:0000259" key="7">
    <source>
        <dbReference type="PROSITE" id="PS50048"/>
    </source>
</evidence>
<keyword evidence="5" id="KW-0539">Nucleus</keyword>
<feature type="domain" description="Zn(2)-C6 fungal-type" evidence="7">
    <location>
        <begin position="21"/>
        <end position="51"/>
    </location>
</feature>
<dbReference type="SUPFAM" id="SSF57701">
    <property type="entry name" value="Zn2/Cys6 DNA-binding domain"/>
    <property type="match status" value="1"/>
</dbReference>
<proteinExistence type="predicted"/>
<dbReference type="InterPro" id="IPR050987">
    <property type="entry name" value="AtrR-like"/>
</dbReference>
<dbReference type="Pfam" id="PF04082">
    <property type="entry name" value="Fungal_trans"/>
    <property type="match status" value="1"/>
</dbReference>
<keyword evidence="3" id="KW-0238">DNA-binding</keyword>
<dbReference type="PROSITE" id="PS00463">
    <property type="entry name" value="ZN2_CY6_FUNGAL_1"/>
    <property type="match status" value="1"/>
</dbReference>
<dbReference type="CDD" id="cd12148">
    <property type="entry name" value="fungal_TF_MHR"/>
    <property type="match status" value="1"/>
</dbReference>
<keyword evidence="1" id="KW-0479">Metal-binding</keyword>
<evidence type="ECO:0000256" key="2">
    <source>
        <dbReference type="ARBA" id="ARBA00023015"/>
    </source>
</evidence>
<evidence type="ECO:0000256" key="1">
    <source>
        <dbReference type="ARBA" id="ARBA00022723"/>
    </source>
</evidence>
<feature type="compositionally biased region" description="Polar residues" evidence="6">
    <location>
        <begin position="104"/>
        <end position="114"/>
    </location>
</feature>
<keyword evidence="4" id="KW-0804">Transcription</keyword>
<dbReference type="CDD" id="cd00067">
    <property type="entry name" value="GAL4"/>
    <property type="match status" value="1"/>
</dbReference>
<evidence type="ECO:0000256" key="4">
    <source>
        <dbReference type="ARBA" id="ARBA00023163"/>
    </source>
</evidence>
<evidence type="ECO:0000256" key="6">
    <source>
        <dbReference type="SAM" id="MobiDB-lite"/>
    </source>
</evidence>